<dbReference type="SUPFAM" id="SSF50465">
    <property type="entry name" value="EF-Tu/eEF-1alpha/eIF2-gamma C-terminal domain"/>
    <property type="match status" value="1"/>
</dbReference>
<comment type="similarity">
    <text evidence="2">Belongs to the TRAFAC class translation factor GTPase superfamily. Classic translation factor GTPase family. EF-Tu/EF-1A subfamily.</text>
</comment>
<evidence type="ECO:0000256" key="6">
    <source>
        <dbReference type="ARBA" id="ARBA00022917"/>
    </source>
</evidence>
<comment type="caution">
    <text evidence="10">The sequence shown here is derived from an EMBL/GenBank/DDBJ whole genome shotgun (WGS) entry which is preliminary data.</text>
</comment>
<dbReference type="PANTHER" id="PTHR43721">
    <property type="entry name" value="ELONGATION FACTOR TU-RELATED"/>
    <property type="match status" value="1"/>
</dbReference>
<keyword evidence="6" id="KW-0648">Protein biosynthesis</keyword>
<dbReference type="GO" id="GO:0005739">
    <property type="term" value="C:mitochondrion"/>
    <property type="evidence" value="ECO:0007669"/>
    <property type="project" value="UniProtKB-SubCell"/>
</dbReference>
<sequence>MMRNTIQTRLATALRTTEIRAEAGGKFSRSKPHFNIGTIGGGGKFMDYSQIDKAPEEKARGITISTAHVEYETANRHYAHIDYIKNMITGAAQLDGAIIVVSATDGQMPQTREHLLLARQVGIKKLVVFINKVDQVDDPEMLELVEMEMRELLGQYGYDGEGTPIVMGSALAALEGRDPERGAKKIQELMAEADSWLEVPAHVFSISGRGTVVTGKVERGTITKGSEVEIVGLGAAIKTTLTGIEEGGRYTPFMANYRPQLFIRTTDVTVQLTFPPETEGAHEKLVMPGDNVEMVGDLVHDIALEAGSRFTLREGGKTIGTGIVSEIYE</sequence>
<dbReference type="CDD" id="cd01884">
    <property type="entry name" value="EF_Tu"/>
    <property type="match status" value="1"/>
</dbReference>
<evidence type="ECO:0000256" key="7">
    <source>
        <dbReference type="ARBA" id="ARBA00023128"/>
    </source>
</evidence>
<evidence type="ECO:0000256" key="3">
    <source>
        <dbReference type="ARBA" id="ARBA00017898"/>
    </source>
</evidence>
<keyword evidence="11" id="KW-1185">Reference proteome</keyword>
<dbReference type="InterPro" id="IPR004160">
    <property type="entry name" value="Transl_elong_EFTu/EF1A_C"/>
</dbReference>
<name>A0AAW0YX24_9TREE</name>
<dbReference type="InterPro" id="IPR031157">
    <property type="entry name" value="G_TR_CS"/>
</dbReference>
<dbReference type="PANTHER" id="PTHR43721:SF36">
    <property type="entry name" value="ELONGATION FACTOR TU, MITOCHONDRIAL"/>
    <property type="match status" value="1"/>
</dbReference>
<evidence type="ECO:0000256" key="2">
    <source>
        <dbReference type="ARBA" id="ARBA00007249"/>
    </source>
</evidence>
<dbReference type="InterPro" id="IPR009000">
    <property type="entry name" value="Transl_B-barrel_sf"/>
</dbReference>
<dbReference type="PROSITE" id="PS00301">
    <property type="entry name" value="G_TR_1"/>
    <property type="match status" value="1"/>
</dbReference>
<dbReference type="Pfam" id="PF03143">
    <property type="entry name" value="GTP_EFTU_D3"/>
    <property type="match status" value="1"/>
</dbReference>
<dbReference type="Pfam" id="PF00009">
    <property type="entry name" value="GTP_EFTU"/>
    <property type="match status" value="1"/>
</dbReference>
<dbReference type="GeneID" id="92182258"/>
<dbReference type="Gene3D" id="3.40.50.300">
    <property type="entry name" value="P-loop containing nucleotide triphosphate hydrolases"/>
    <property type="match status" value="1"/>
</dbReference>
<dbReference type="GO" id="GO:0005525">
    <property type="term" value="F:GTP binding"/>
    <property type="evidence" value="ECO:0007669"/>
    <property type="project" value="UniProtKB-KW"/>
</dbReference>
<dbReference type="InterPro" id="IPR050055">
    <property type="entry name" value="EF-Tu_GTPase"/>
</dbReference>
<dbReference type="EMBL" id="JBCAWK010000009">
    <property type="protein sequence ID" value="KAK8849665.1"/>
    <property type="molecule type" value="Genomic_DNA"/>
</dbReference>
<dbReference type="RefSeq" id="XP_066801553.1">
    <property type="nucleotide sequence ID" value="XM_066948094.1"/>
</dbReference>
<dbReference type="PROSITE" id="PS51722">
    <property type="entry name" value="G_TR_2"/>
    <property type="match status" value="1"/>
</dbReference>
<evidence type="ECO:0000256" key="1">
    <source>
        <dbReference type="ARBA" id="ARBA00004173"/>
    </source>
</evidence>
<protein>
    <recommendedName>
        <fullName evidence="3">Elongation factor Tu, mitochondrial</fullName>
    </recommendedName>
</protein>
<dbReference type="FunFam" id="2.40.30.10:FF:000002">
    <property type="entry name" value="Elongation factor Tu"/>
    <property type="match status" value="1"/>
</dbReference>
<dbReference type="Gene3D" id="2.40.30.10">
    <property type="entry name" value="Translation factors"/>
    <property type="match status" value="2"/>
</dbReference>
<keyword evidence="8" id="KW-0342">GTP-binding</keyword>
<dbReference type="InterPro" id="IPR041709">
    <property type="entry name" value="EF-Tu_GTP-bd"/>
</dbReference>
<dbReference type="SUPFAM" id="SSF50447">
    <property type="entry name" value="Translation proteins"/>
    <property type="match status" value="1"/>
</dbReference>
<evidence type="ECO:0000313" key="11">
    <source>
        <dbReference type="Proteomes" id="UP001388673"/>
    </source>
</evidence>
<feature type="domain" description="Tr-type G" evidence="9">
    <location>
        <begin position="1"/>
        <end position="201"/>
    </location>
</feature>
<dbReference type="GO" id="GO:0003924">
    <property type="term" value="F:GTPase activity"/>
    <property type="evidence" value="ECO:0007669"/>
    <property type="project" value="InterPro"/>
</dbReference>
<evidence type="ECO:0000259" key="9">
    <source>
        <dbReference type="PROSITE" id="PS51722"/>
    </source>
</evidence>
<proteinExistence type="inferred from homology"/>
<evidence type="ECO:0000313" key="10">
    <source>
        <dbReference type="EMBL" id="KAK8849665.1"/>
    </source>
</evidence>
<dbReference type="InterPro" id="IPR000795">
    <property type="entry name" value="T_Tr_GTP-bd_dom"/>
</dbReference>
<accession>A0AAW0YX24</accession>
<dbReference type="GO" id="GO:0003746">
    <property type="term" value="F:translation elongation factor activity"/>
    <property type="evidence" value="ECO:0007669"/>
    <property type="project" value="UniProtKB-KW"/>
</dbReference>
<dbReference type="Proteomes" id="UP001388673">
    <property type="component" value="Unassembled WGS sequence"/>
</dbReference>
<dbReference type="AlphaFoldDB" id="A0AAW0YX24"/>
<keyword evidence="5 10" id="KW-0251">Elongation factor</keyword>
<dbReference type="KEGG" id="kne:92182258"/>
<evidence type="ECO:0000256" key="5">
    <source>
        <dbReference type="ARBA" id="ARBA00022768"/>
    </source>
</evidence>
<dbReference type="InterPro" id="IPR009001">
    <property type="entry name" value="Transl_elong_EF1A/Init_IF2_C"/>
</dbReference>
<dbReference type="GO" id="GO:0070125">
    <property type="term" value="P:mitochondrial translational elongation"/>
    <property type="evidence" value="ECO:0007669"/>
    <property type="project" value="TreeGrafter"/>
</dbReference>
<organism evidence="10 11">
    <name type="scientific">Kwoniella newhampshirensis</name>
    <dbReference type="NCBI Taxonomy" id="1651941"/>
    <lineage>
        <taxon>Eukaryota</taxon>
        <taxon>Fungi</taxon>
        <taxon>Dikarya</taxon>
        <taxon>Basidiomycota</taxon>
        <taxon>Agaricomycotina</taxon>
        <taxon>Tremellomycetes</taxon>
        <taxon>Tremellales</taxon>
        <taxon>Cryptococcaceae</taxon>
        <taxon>Kwoniella</taxon>
    </lineage>
</organism>
<keyword evidence="7" id="KW-0496">Mitochondrion</keyword>
<dbReference type="SUPFAM" id="SSF52540">
    <property type="entry name" value="P-loop containing nucleoside triphosphate hydrolases"/>
    <property type="match status" value="1"/>
</dbReference>
<evidence type="ECO:0000256" key="8">
    <source>
        <dbReference type="ARBA" id="ARBA00023134"/>
    </source>
</evidence>
<dbReference type="InterPro" id="IPR027417">
    <property type="entry name" value="P-loop_NTPase"/>
</dbReference>
<evidence type="ECO:0000256" key="4">
    <source>
        <dbReference type="ARBA" id="ARBA00022741"/>
    </source>
</evidence>
<comment type="subcellular location">
    <subcellularLocation>
        <location evidence="1">Mitochondrion</location>
    </subcellularLocation>
</comment>
<keyword evidence="4" id="KW-0547">Nucleotide-binding</keyword>
<gene>
    <name evidence="10" type="ORF">IAR55_005000</name>
</gene>
<reference evidence="10 11" key="1">
    <citation type="journal article" date="2024" name="bioRxiv">
        <title>Comparative genomics of Cryptococcus and Kwoniella reveals pathogenesis evolution and contrasting karyotype dynamics via intercentromeric recombination or chromosome fusion.</title>
        <authorList>
            <person name="Coelho M.A."/>
            <person name="David-Palma M."/>
            <person name="Shea T."/>
            <person name="Bowers K."/>
            <person name="McGinley-Smith S."/>
            <person name="Mohammad A.W."/>
            <person name="Gnirke A."/>
            <person name="Yurkov A.M."/>
            <person name="Nowrousian M."/>
            <person name="Sun S."/>
            <person name="Cuomo C.A."/>
            <person name="Heitman J."/>
        </authorList>
    </citation>
    <scope>NUCLEOTIDE SEQUENCE [LARGE SCALE GENOMIC DNA]</scope>
    <source>
        <strain evidence="10 11">CBS 13917</strain>
    </source>
</reference>